<accession>A0A2C6KYK9</accession>
<dbReference type="RefSeq" id="XP_067923774.1">
    <property type="nucleotide sequence ID" value="XM_068064252.1"/>
</dbReference>
<evidence type="ECO:0000256" key="1">
    <source>
        <dbReference type="SAM" id="MobiDB-lite"/>
    </source>
</evidence>
<dbReference type="AlphaFoldDB" id="A0A2C6KYK9"/>
<organism evidence="2 3">
    <name type="scientific">Cystoisospora suis</name>
    <dbReference type="NCBI Taxonomy" id="483139"/>
    <lineage>
        <taxon>Eukaryota</taxon>
        <taxon>Sar</taxon>
        <taxon>Alveolata</taxon>
        <taxon>Apicomplexa</taxon>
        <taxon>Conoidasida</taxon>
        <taxon>Coccidia</taxon>
        <taxon>Eucoccidiorida</taxon>
        <taxon>Eimeriorina</taxon>
        <taxon>Sarcocystidae</taxon>
        <taxon>Cystoisospora</taxon>
    </lineage>
</organism>
<feature type="compositionally biased region" description="Basic and acidic residues" evidence="1">
    <location>
        <begin position="221"/>
        <end position="239"/>
    </location>
</feature>
<evidence type="ECO:0000313" key="3">
    <source>
        <dbReference type="Proteomes" id="UP000221165"/>
    </source>
</evidence>
<protein>
    <submittedName>
        <fullName evidence="2">Uncharacterized protein</fullName>
    </submittedName>
</protein>
<feature type="compositionally biased region" description="Low complexity" evidence="1">
    <location>
        <begin position="207"/>
        <end position="220"/>
    </location>
</feature>
<sequence length="326" mass="36587">MASFGGVYIQRTSAASCCDRMMSIYVKQGKVRTFPSPFATSTTHPTYHSREVCTLRTPEESLSSSTDIFLRRPPYFSRPVASTGGSSLSKMERKTVAPSLPAVSQSLSSPTCEGASRSSSFVSASLPRRETSSPLLPFYTEPSLHESRQYHMRRSYSSAVRATQYVKQLSHGHYSGVYTPDIRGFSFLRRSQGHMNFGPFYTRNFTSSSAPSSSSSSGRSISKEERNDPNEKENKDKKNTSSHSPRVWSSLFLFSLLGLVAGWHGQRIFQAFHDGYTSNSVVRVKCIDTLGDDETEELVRNEFSSKLFTRRTPTLRPLMLLRFIRI</sequence>
<keyword evidence="3" id="KW-1185">Reference proteome</keyword>
<gene>
    <name evidence="2" type="ORF">CSUI_004057</name>
</gene>
<proteinExistence type="predicted"/>
<name>A0A2C6KYK9_9APIC</name>
<feature type="region of interest" description="Disordered" evidence="1">
    <location>
        <begin position="206"/>
        <end position="244"/>
    </location>
</feature>
<dbReference type="EMBL" id="MIGC01001821">
    <property type="protein sequence ID" value="PHJ22097.1"/>
    <property type="molecule type" value="Genomic_DNA"/>
</dbReference>
<evidence type="ECO:0000313" key="2">
    <source>
        <dbReference type="EMBL" id="PHJ22097.1"/>
    </source>
</evidence>
<comment type="caution">
    <text evidence="2">The sequence shown here is derived from an EMBL/GenBank/DDBJ whole genome shotgun (WGS) entry which is preliminary data.</text>
</comment>
<reference evidence="2 3" key="1">
    <citation type="journal article" date="2017" name="Int. J. Parasitol.">
        <title>The genome of the protozoan parasite Cystoisospora suis and a reverse vaccinology approach to identify vaccine candidates.</title>
        <authorList>
            <person name="Palmieri N."/>
            <person name="Shrestha A."/>
            <person name="Ruttkowski B."/>
            <person name="Beck T."/>
            <person name="Vogl C."/>
            <person name="Tomley F."/>
            <person name="Blake D.P."/>
            <person name="Joachim A."/>
        </authorList>
    </citation>
    <scope>NUCLEOTIDE SEQUENCE [LARGE SCALE GENOMIC DNA]</scope>
    <source>
        <strain evidence="2 3">Wien I</strain>
    </source>
</reference>
<dbReference type="GeneID" id="94427463"/>
<dbReference type="Proteomes" id="UP000221165">
    <property type="component" value="Unassembled WGS sequence"/>
</dbReference>
<dbReference type="VEuPathDB" id="ToxoDB:CSUI_004057"/>